<gene>
    <name evidence="1" type="ORF">EVAR_73228_1</name>
</gene>
<name>A0A4C1SD53_EUMVA</name>
<sequence length="115" mass="12712">MKSPVFSKPYMPHVFSVRITHACSERLETFKRPVEFAAPTIQVEIGRSDCEKGNLFADHLKTVFTQNACAVVVDLPSIVSSPPHPVTFEFREVQNVIANLNPKKAGGIDGISNRC</sequence>
<dbReference type="AlphaFoldDB" id="A0A4C1SD53"/>
<accession>A0A4C1SD53</accession>
<dbReference type="EMBL" id="BGZK01006502">
    <property type="protein sequence ID" value="GBO99127.1"/>
    <property type="molecule type" value="Genomic_DNA"/>
</dbReference>
<proteinExistence type="predicted"/>
<dbReference type="Proteomes" id="UP000299102">
    <property type="component" value="Unassembled WGS sequence"/>
</dbReference>
<reference evidence="1 2" key="1">
    <citation type="journal article" date="2019" name="Commun. Biol.">
        <title>The bagworm genome reveals a unique fibroin gene that provides high tensile strength.</title>
        <authorList>
            <person name="Kono N."/>
            <person name="Nakamura H."/>
            <person name="Ohtoshi R."/>
            <person name="Tomita M."/>
            <person name="Numata K."/>
            <person name="Arakawa K."/>
        </authorList>
    </citation>
    <scope>NUCLEOTIDE SEQUENCE [LARGE SCALE GENOMIC DNA]</scope>
</reference>
<comment type="caution">
    <text evidence="1">The sequence shown here is derived from an EMBL/GenBank/DDBJ whole genome shotgun (WGS) entry which is preliminary data.</text>
</comment>
<evidence type="ECO:0000313" key="1">
    <source>
        <dbReference type="EMBL" id="GBO99127.1"/>
    </source>
</evidence>
<evidence type="ECO:0000313" key="2">
    <source>
        <dbReference type="Proteomes" id="UP000299102"/>
    </source>
</evidence>
<keyword evidence="2" id="KW-1185">Reference proteome</keyword>
<dbReference type="OrthoDB" id="416454at2759"/>
<organism evidence="1 2">
    <name type="scientific">Eumeta variegata</name>
    <name type="common">Bagworm moth</name>
    <name type="synonym">Eumeta japonica</name>
    <dbReference type="NCBI Taxonomy" id="151549"/>
    <lineage>
        <taxon>Eukaryota</taxon>
        <taxon>Metazoa</taxon>
        <taxon>Ecdysozoa</taxon>
        <taxon>Arthropoda</taxon>
        <taxon>Hexapoda</taxon>
        <taxon>Insecta</taxon>
        <taxon>Pterygota</taxon>
        <taxon>Neoptera</taxon>
        <taxon>Endopterygota</taxon>
        <taxon>Lepidoptera</taxon>
        <taxon>Glossata</taxon>
        <taxon>Ditrysia</taxon>
        <taxon>Tineoidea</taxon>
        <taxon>Psychidae</taxon>
        <taxon>Oiketicinae</taxon>
        <taxon>Eumeta</taxon>
    </lineage>
</organism>
<protein>
    <submittedName>
        <fullName evidence="1">Uncharacterized protein</fullName>
    </submittedName>
</protein>